<feature type="domain" description="GAF" evidence="1">
    <location>
        <begin position="13"/>
        <end position="168"/>
    </location>
</feature>
<sequence length="178" mass="19344">MLQSNREIQTMPASNETLADAADALCRRVEAELPDVVCSLISVDEEGRLHPVAGPSLPQEMCKAFDGLSVGPMVGACGTAIYTKRSVEAADIATDPRWTHYAALPLKYGLKACWSTPVIGRDGTVFGAFALYYREVRSHTAREAEVVQGCVEFCAEAMERHRDEAAVPECAFAHARRA</sequence>
<comment type="caution">
    <text evidence="2">The sequence shown here is derived from an EMBL/GenBank/DDBJ whole genome shotgun (WGS) entry which is preliminary data.</text>
</comment>
<organism evidence="2 3">
    <name type="scientific">Brevundimonas staleyi</name>
    <dbReference type="NCBI Taxonomy" id="74326"/>
    <lineage>
        <taxon>Bacteria</taxon>
        <taxon>Pseudomonadati</taxon>
        <taxon>Pseudomonadota</taxon>
        <taxon>Alphaproteobacteria</taxon>
        <taxon>Caulobacterales</taxon>
        <taxon>Caulobacteraceae</taxon>
        <taxon>Brevundimonas</taxon>
    </lineage>
</organism>
<evidence type="ECO:0000313" key="3">
    <source>
        <dbReference type="Proteomes" id="UP001596152"/>
    </source>
</evidence>
<proteinExistence type="predicted"/>
<dbReference type="SUPFAM" id="SSF55781">
    <property type="entry name" value="GAF domain-like"/>
    <property type="match status" value="1"/>
</dbReference>
<dbReference type="Gene3D" id="3.30.450.40">
    <property type="match status" value="1"/>
</dbReference>
<name>A0ABW0FX28_9CAUL</name>
<keyword evidence="3" id="KW-1185">Reference proteome</keyword>
<dbReference type="InterPro" id="IPR003018">
    <property type="entry name" value="GAF"/>
</dbReference>
<dbReference type="Pfam" id="PF13185">
    <property type="entry name" value="GAF_2"/>
    <property type="match status" value="1"/>
</dbReference>
<dbReference type="EMBL" id="JBHSLF010000056">
    <property type="protein sequence ID" value="MFC5346175.1"/>
    <property type="molecule type" value="Genomic_DNA"/>
</dbReference>
<dbReference type="InterPro" id="IPR029016">
    <property type="entry name" value="GAF-like_dom_sf"/>
</dbReference>
<reference evidence="3" key="1">
    <citation type="journal article" date="2019" name="Int. J. Syst. Evol. Microbiol.">
        <title>The Global Catalogue of Microorganisms (GCM) 10K type strain sequencing project: providing services to taxonomists for standard genome sequencing and annotation.</title>
        <authorList>
            <consortium name="The Broad Institute Genomics Platform"/>
            <consortium name="The Broad Institute Genome Sequencing Center for Infectious Disease"/>
            <person name="Wu L."/>
            <person name="Ma J."/>
        </authorList>
    </citation>
    <scope>NUCLEOTIDE SEQUENCE [LARGE SCALE GENOMIC DNA]</scope>
    <source>
        <strain evidence="3">JCM 12125</strain>
    </source>
</reference>
<evidence type="ECO:0000313" key="2">
    <source>
        <dbReference type="EMBL" id="MFC5346175.1"/>
    </source>
</evidence>
<evidence type="ECO:0000259" key="1">
    <source>
        <dbReference type="SMART" id="SM00065"/>
    </source>
</evidence>
<dbReference type="RefSeq" id="WP_374036693.1">
    <property type="nucleotide sequence ID" value="NZ_CP169082.1"/>
</dbReference>
<gene>
    <name evidence="2" type="ORF">ACFPIE_19835</name>
</gene>
<accession>A0ABW0FX28</accession>
<dbReference type="Proteomes" id="UP001596152">
    <property type="component" value="Unassembled WGS sequence"/>
</dbReference>
<protein>
    <submittedName>
        <fullName evidence="2">GAF domain-containing protein</fullName>
    </submittedName>
</protein>
<dbReference type="SMART" id="SM00065">
    <property type="entry name" value="GAF"/>
    <property type="match status" value="1"/>
</dbReference>